<dbReference type="InterPro" id="IPR008893">
    <property type="entry name" value="WGR_domain"/>
</dbReference>
<evidence type="ECO:0000313" key="4">
    <source>
        <dbReference type="EMBL" id="EFR01403.1"/>
    </source>
</evidence>
<feature type="compositionally biased region" description="Basic and acidic residues" evidence="1">
    <location>
        <begin position="218"/>
        <end position="227"/>
    </location>
</feature>
<dbReference type="STRING" id="535722.E4USV4"/>
<dbReference type="InterPro" id="IPR001357">
    <property type="entry name" value="BRCT_dom"/>
</dbReference>
<dbReference type="InterPro" id="IPR036930">
    <property type="entry name" value="WGR_dom_sf"/>
</dbReference>
<dbReference type="HOGENOM" id="CLU_048607_1_0_1"/>
<evidence type="ECO:0000313" key="5">
    <source>
        <dbReference type="Proteomes" id="UP000002669"/>
    </source>
</evidence>
<evidence type="ECO:0000259" key="3">
    <source>
        <dbReference type="PROSITE" id="PS51977"/>
    </source>
</evidence>
<reference evidence="5" key="1">
    <citation type="journal article" date="2012" name="MBio">
        <title>Comparative genome analysis of Trichophyton rubrum and related dermatophytes reveals candidate genes involved in infection.</title>
        <authorList>
            <person name="Martinez D.A."/>
            <person name="Oliver B.G."/>
            <person name="Graeser Y."/>
            <person name="Goldberg J.M."/>
            <person name="Li W."/>
            <person name="Martinez-Rossi N.M."/>
            <person name="Monod M."/>
            <person name="Shelest E."/>
            <person name="Barton R.C."/>
            <person name="Birch E."/>
            <person name="Brakhage A.A."/>
            <person name="Chen Z."/>
            <person name="Gurr S.J."/>
            <person name="Heiman D."/>
            <person name="Heitman J."/>
            <person name="Kosti I."/>
            <person name="Rossi A."/>
            <person name="Saif S."/>
            <person name="Samalova M."/>
            <person name="Saunders C.W."/>
            <person name="Shea T."/>
            <person name="Summerbell R.C."/>
            <person name="Xu J."/>
            <person name="Young S."/>
            <person name="Zeng Q."/>
            <person name="Birren B.W."/>
            <person name="Cuomo C.A."/>
            <person name="White T.C."/>
        </authorList>
    </citation>
    <scope>NUCLEOTIDE SEQUENCE [LARGE SCALE GENOMIC DNA]</scope>
    <source>
        <strain evidence="5">ATCC MYA-4604 / CBS 118893</strain>
    </source>
</reference>
<dbReference type="Gene3D" id="3.40.50.10190">
    <property type="entry name" value="BRCT domain"/>
    <property type="match status" value="1"/>
</dbReference>
<proteinExistence type="predicted"/>
<dbReference type="VEuPathDB" id="FungiDB:MGYG_04410"/>
<dbReference type="PROSITE" id="PS50172">
    <property type="entry name" value="BRCT"/>
    <property type="match status" value="1"/>
</dbReference>
<evidence type="ECO:0000259" key="2">
    <source>
        <dbReference type="PROSITE" id="PS50172"/>
    </source>
</evidence>
<dbReference type="InterPro" id="IPR036420">
    <property type="entry name" value="BRCT_dom_sf"/>
</dbReference>
<dbReference type="PROSITE" id="PS51977">
    <property type="entry name" value="WGR"/>
    <property type="match status" value="1"/>
</dbReference>
<name>E4USV4_ARTGP</name>
<dbReference type="Proteomes" id="UP000002669">
    <property type="component" value="Unassembled WGS sequence"/>
</dbReference>
<dbReference type="SMART" id="SM00292">
    <property type="entry name" value="BRCT"/>
    <property type="match status" value="1"/>
</dbReference>
<dbReference type="GeneID" id="10029523"/>
<dbReference type="eggNOG" id="ENOG502QQZ5">
    <property type="taxonomic scope" value="Eukaryota"/>
</dbReference>
<dbReference type="CDD" id="cd07997">
    <property type="entry name" value="WGR_PARP"/>
    <property type="match status" value="1"/>
</dbReference>
<sequence>MGRTFKHITLSVTGEFGLIADKFKQWVEANGGNFSREVNSEVTHLLSTKEAFKKNNNAVRAAKRIKGLKIVSSDWLEDSLLSKSRRPKREGPYLWSQLTKKAKKKATGGKKLDKGTNFIQKHGGAVKKNSELDGHHIYSDAAGTRYMATLIRPIEDSKAKEKHVLKLYESDNTPHTYAVFAKYTRPGRVGSDYTVPVGSPLPTAIKGFGKFFRAKAGKPWDKRDGPSKPRNPHGQVVHPWDDWFQYNPEPSQAATATVNAAEDVKLNYQSIDHCV</sequence>
<feature type="domain" description="WGR" evidence="3">
    <location>
        <begin position="134"/>
        <end position="236"/>
    </location>
</feature>
<feature type="domain" description="BRCT" evidence="2">
    <location>
        <begin position="1"/>
        <end position="93"/>
    </location>
</feature>
<dbReference type="Pfam" id="PF00533">
    <property type="entry name" value="BRCT"/>
    <property type="match status" value="1"/>
</dbReference>
<dbReference type="RefSeq" id="XP_003174233.1">
    <property type="nucleotide sequence ID" value="XM_003174185.1"/>
</dbReference>
<evidence type="ECO:0000256" key="1">
    <source>
        <dbReference type="SAM" id="MobiDB-lite"/>
    </source>
</evidence>
<accession>E4USV4</accession>
<organism evidence="5">
    <name type="scientific">Arthroderma gypseum (strain ATCC MYA-4604 / CBS 118893)</name>
    <name type="common">Microsporum gypseum</name>
    <dbReference type="NCBI Taxonomy" id="535722"/>
    <lineage>
        <taxon>Eukaryota</taxon>
        <taxon>Fungi</taxon>
        <taxon>Dikarya</taxon>
        <taxon>Ascomycota</taxon>
        <taxon>Pezizomycotina</taxon>
        <taxon>Eurotiomycetes</taxon>
        <taxon>Eurotiomycetidae</taxon>
        <taxon>Onygenales</taxon>
        <taxon>Arthrodermataceae</taxon>
        <taxon>Nannizzia</taxon>
    </lineage>
</organism>
<dbReference type="SUPFAM" id="SSF142921">
    <property type="entry name" value="WGR domain-like"/>
    <property type="match status" value="1"/>
</dbReference>
<keyword evidence="5" id="KW-1185">Reference proteome</keyword>
<dbReference type="SUPFAM" id="SSF52113">
    <property type="entry name" value="BRCT domain"/>
    <property type="match status" value="1"/>
</dbReference>
<gene>
    <name evidence="4" type="ORF">MGYG_04410</name>
</gene>
<dbReference type="EMBL" id="DS989824">
    <property type="protein sequence ID" value="EFR01403.1"/>
    <property type="molecule type" value="Genomic_DNA"/>
</dbReference>
<dbReference type="InParanoid" id="E4USV4"/>
<protein>
    <submittedName>
        <fullName evidence="4">BRCT domain-containing protein</fullName>
    </submittedName>
</protein>
<dbReference type="OMA" id="WFYLEEK"/>
<dbReference type="OrthoDB" id="342264at2759"/>
<dbReference type="AlphaFoldDB" id="E4USV4"/>
<feature type="region of interest" description="Disordered" evidence="1">
    <location>
        <begin position="217"/>
        <end position="236"/>
    </location>
</feature>